<protein>
    <submittedName>
        <fullName evidence="2">Uncharacterized protein</fullName>
    </submittedName>
</protein>
<gene>
    <name evidence="2" type="ORF">NDU88_008026</name>
</gene>
<dbReference type="AlphaFoldDB" id="A0AAV7QNI9"/>
<dbReference type="EMBL" id="JANPWB010000010">
    <property type="protein sequence ID" value="KAJ1141698.1"/>
    <property type="molecule type" value="Genomic_DNA"/>
</dbReference>
<proteinExistence type="predicted"/>
<evidence type="ECO:0000313" key="2">
    <source>
        <dbReference type="EMBL" id="KAJ1141698.1"/>
    </source>
</evidence>
<feature type="compositionally biased region" description="Basic and acidic residues" evidence="1">
    <location>
        <begin position="88"/>
        <end position="123"/>
    </location>
</feature>
<feature type="compositionally biased region" description="Basic residues" evidence="1">
    <location>
        <begin position="54"/>
        <end position="63"/>
    </location>
</feature>
<accession>A0AAV7QNI9</accession>
<sequence length="123" mass="14358">MDVGGSRFPGKRRTDEERKDNGPRKQERTNTPEENCRRTHQRHVTKKMESQRRCQGRTLRRRTGSLVTTPAMSREVHVSTDDTNMSDTRARSDGNKRKRGGLEKRIKNGREDKRREKQDGRGP</sequence>
<evidence type="ECO:0000256" key="1">
    <source>
        <dbReference type="SAM" id="MobiDB-lite"/>
    </source>
</evidence>
<evidence type="ECO:0000313" key="3">
    <source>
        <dbReference type="Proteomes" id="UP001066276"/>
    </source>
</evidence>
<dbReference type="Proteomes" id="UP001066276">
    <property type="component" value="Chromosome 6"/>
</dbReference>
<feature type="compositionally biased region" description="Basic and acidic residues" evidence="1">
    <location>
        <begin position="12"/>
        <end position="37"/>
    </location>
</feature>
<keyword evidence="3" id="KW-1185">Reference proteome</keyword>
<feature type="region of interest" description="Disordered" evidence="1">
    <location>
        <begin position="1"/>
        <end position="123"/>
    </location>
</feature>
<organism evidence="2 3">
    <name type="scientific">Pleurodeles waltl</name>
    <name type="common">Iberian ribbed newt</name>
    <dbReference type="NCBI Taxonomy" id="8319"/>
    <lineage>
        <taxon>Eukaryota</taxon>
        <taxon>Metazoa</taxon>
        <taxon>Chordata</taxon>
        <taxon>Craniata</taxon>
        <taxon>Vertebrata</taxon>
        <taxon>Euteleostomi</taxon>
        <taxon>Amphibia</taxon>
        <taxon>Batrachia</taxon>
        <taxon>Caudata</taxon>
        <taxon>Salamandroidea</taxon>
        <taxon>Salamandridae</taxon>
        <taxon>Pleurodelinae</taxon>
        <taxon>Pleurodeles</taxon>
    </lineage>
</organism>
<comment type="caution">
    <text evidence="2">The sequence shown here is derived from an EMBL/GenBank/DDBJ whole genome shotgun (WGS) entry which is preliminary data.</text>
</comment>
<name>A0AAV7QNI9_PLEWA</name>
<reference evidence="2" key="1">
    <citation type="journal article" date="2022" name="bioRxiv">
        <title>Sequencing and chromosome-scale assembly of the giantPleurodeles waltlgenome.</title>
        <authorList>
            <person name="Brown T."/>
            <person name="Elewa A."/>
            <person name="Iarovenko S."/>
            <person name="Subramanian E."/>
            <person name="Araus A.J."/>
            <person name="Petzold A."/>
            <person name="Susuki M."/>
            <person name="Suzuki K.-i.T."/>
            <person name="Hayashi T."/>
            <person name="Toyoda A."/>
            <person name="Oliveira C."/>
            <person name="Osipova E."/>
            <person name="Leigh N.D."/>
            <person name="Simon A."/>
            <person name="Yun M.H."/>
        </authorList>
    </citation>
    <scope>NUCLEOTIDE SEQUENCE</scope>
    <source>
        <strain evidence="2">20211129_DDA</strain>
        <tissue evidence="2">Liver</tissue>
    </source>
</reference>